<dbReference type="EMBL" id="JBHTMY010000002">
    <property type="protein sequence ID" value="MFD1315174.1"/>
    <property type="molecule type" value="Genomic_DNA"/>
</dbReference>
<evidence type="ECO:0000313" key="3">
    <source>
        <dbReference type="Proteomes" id="UP001597201"/>
    </source>
</evidence>
<sequence length="247" mass="29647">MRIFTFSFSMENINYIKHLNGVFYLFSKDARLNPSHISMYIALFRLWNINRFPKVFFIHRAEVMQLSRIGSQTTYHKCIRELDFWSYLKYLPSHNHFHGSRVKMFNFEEVENFGNDPDMAQNWTSDEHEADLMHAKNRTRAEQELVSLINKNKQIKQYKTEETAIPKNEEEVITFFKKENRPDIEAKKFFHYYKGIDWMIGKAKITNWKATAKTWMLRSSENETKKQLGQKLDNLHTSKKKNFNDPL</sequence>
<evidence type="ECO:0000313" key="2">
    <source>
        <dbReference type="EMBL" id="MFD1315174.1"/>
    </source>
</evidence>
<organism evidence="2 3">
    <name type="scientific">Namhaeicola litoreus</name>
    <dbReference type="NCBI Taxonomy" id="1052145"/>
    <lineage>
        <taxon>Bacteria</taxon>
        <taxon>Pseudomonadati</taxon>
        <taxon>Bacteroidota</taxon>
        <taxon>Flavobacteriia</taxon>
        <taxon>Flavobacteriales</taxon>
        <taxon>Flavobacteriaceae</taxon>
        <taxon>Namhaeicola</taxon>
    </lineage>
</organism>
<evidence type="ECO:0000256" key="1">
    <source>
        <dbReference type="SAM" id="MobiDB-lite"/>
    </source>
</evidence>
<dbReference type="Proteomes" id="UP001597201">
    <property type="component" value="Unassembled WGS sequence"/>
</dbReference>
<protein>
    <submittedName>
        <fullName evidence="2">Uncharacterized protein</fullName>
    </submittedName>
</protein>
<accession>A0ABW3Y0M2</accession>
<keyword evidence="3" id="KW-1185">Reference proteome</keyword>
<feature type="region of interest" description="Disordered" evidence="1">
    <location>
        <begin position="226"/>
        <end position="247"/>
    </location>
</feature>
<reference evidence="3" key="1">
    <citation type="journal article" date="2019" name="Int. J. Syst. Evol. Microbiol.">
        <title>The Global Catalogue of Microorganisms (GCM) 10K type strain sequencing project: providing services to taxonomists for standard genome sequencing and annotation.</title>
        <authorList>
            <consortium name="The Broad Institute Genomics Platform"/>
            <consortium name="The Broad Institute Genome Sequencing Center for Infectious Disease"/>
            <person name="Wu L."/>
            <person name="Ma J."/>
        </authorList>
    </citation>
    <scope>NUCLEOTIDE SEQUENCE [LARGE SCALE GENOMIC DNA]</scope>
    <source>
        <strain evidence="3">CCUG 61485</strain>
    </source>
</reference>
<gene>
    <name evidence="2" type="ORF">ACFQ39_06055</name>
</gene>
<proteinExistence type="predicted"/>
<name>A0ABW3Y0M2_9FLAO</name>
<dbReference type="RefSeq" id="WP_377177096.1">
    <property type="nucleotide sequence ID" value="NZ_JBHTMY010000002.1"/>
</dbReference>
<comment type="caution">
    <text evidence="2">The sequence shown here is derived from an EMBL/GenBank/DDBJ whole genome shotgun (WGS) entry which is preliminary data.</text>
</comment>